<dbReference type="HOGENOM" id="CLU_013458_2_1_5"/>
<sequence length="154" mass="17244">MKETFQVRAIGHVEAGRTDPIDDDWDAVPAAIVLDDRFDEEALMGLDAFSHVEVIYLFHQVPDEEVEGKARHPRGNKDWPRVGIFAQRGKGRPNRLGATIARVDRVEGRTLHITGLDAIDGTPVLDLKPVMKGFLPRTEVSEPTWAGEIMASYW</sequence>
<dbReference type="PANTHER" id="PTHR12818:SF0">
    <property type="entry name" value="TRNA (ADENINE(37)-N6)-METHYLTRANSFERASE"/>
    <property type="match status" value="1"/>
</dbReference>
<name>X5MBU8_9HYPH</name>
<dbReference type="InterPro" id="IPR023370">
    <property type="entry name" value="TrmO-like_N"/>
</dbReference>
<evidence type="ECO:0000313" key="4">
    <source>
        <dbReference type="EMBL" id="CDO58547.1"/>
    </source>
</evidence>
<dbReference type="PROSITE" id="PS51668">
    <property type="entry name" value="TSAA_2"/>
    <property type="match status" value="1"/>
</dbReference>
<feature type="domain" description="TsaA-like" evidence="3">
    <location>
        <begin position="7"/>
        <end position="139"/>
    </location>
</feature>
<dbReference type="PANTHER" id="PTHR12818">
    <property type="entry name" value="TRNA (ADENINE(37)-N6)-METHYLTRANSFERASE"/>
    <property type="match status" value="1"/>
</dbReference>
<reference evidence="4 5" key="1">
    <citation type="journal article" date="2014" name="Front. Genet.">
        <title>Genome and metabolic network of "Candidatus Phaeomarinobacter ectocarpi" Ec32, a new candidate genus of Alphaproteobacteria frequently associated with brown algae.</title>
        <authorList>
            <person name="Dittami S.M."/>
            <person name="Barbeyron T."/>
            <person name="Boyen C."/>
            <person name="Cambefort J."/>
            <person name="Collet G."/>
            <person name="Delage L."/>
            <person name="Gobet A."/>
            <person name="Groisillier A."/>
            <person name="Leblanc C."/>
            <person name="Michel G."/>
            <person name="Scornet D."/>
            <person name="Siegel A."/>
            <person name="Tapia J.E."/>
            <person name="Tonon T."/>
        </authorList>
    </citation>
    <scope>NUCLEOTIDE SEQUENCE [LARGE SCALE GENOMIC DNA]</scope>
    <source>
        <strain evidence="4 5">Ec32</strain>
    </source>
</reference>
<comment type="similarity">
    <text evidence="2">Belongs to the tRNA methyltransferase O family.</text>
</comment>
<proteinExistence type="inferred from homology"/>
<dbReference type="InterPro" id="IPR040372">
    <property type="entry name" value="YaeB-like"/>
</dbReference>
<dbReference type="InterPro" id="IPR036414">
    <property type="entry name" value="YaeB_N_sf"/>
</dbReference>
<keyword evidence="5" id="KW-1185">Reference proteome</keyword>
<dbReference type="RefSeq" id="WP_043949469.1">
    <property type="nucleotide sequence ID" value="NZ_HG966617.1"/>
</dbReference>
<dbReference type="Pfam" id="PF01980">
    <property type="entry name" value="TrmO_N"/>
    <property type="match status" value="1"/>
</dbReference>
<dbReference type="SUPFAM" id="SSF118196">
    <property type="entry name" value="YaeB-like"/>
    <property type="match status" value="1"/>
</dbReference>
<dbReference type="KEGG" id="pect:BN1012_Phect333"/>
<dbReference type="EMBL" id="HG966617">
    <property type="protein sequence ID" value="CDO58547.1"/>
    <property type="molecule type" value="Genomic_DNA"/>
</dbReference>
<dbReference type="InterPro" id="IPR036413">
    <property type="entry name" value="YaeB-like_sf"/>
</dbReference>
<dbReference type="CDD" id="cd09281">
    <property type="entry name" value="UPF0066"/>
    <property type="match status" value="1"/>
</dbReference>
<dbReference type="AlphaFoldDB" id="X5MBU8"/>
<protein>
    <submittedName>
        <fullName evidence="4">COG1720: Uncharacterized conserved protein</fullName>
    </submittedName>
</protein>
<accession>X5MBU8</accession>
<dbReference type="Gene3D" id="2.40.30.70">
    <property type="entry name" value="YaeB-like"/>
    <property type="match status" value="1"/>
</dbReference>
<gene>
    <name evidence="4" type="ORF">BN1012_Phect333</name>
</gene>
<dbReference type="PATRIC" id="fig|1458461.3.peg.332"/>
<evidence type="ECO:0000256" key="1">
    <source>
        <dbReference type="ARBA" id="ARBA00022691"/>
    </source>
</evidence>
<evidence type="ECO:0000256" key="2">
    <source>
        <dbReference type="ARBA" id="ARBA00033753"/>
    </source>
</evidence>
<keyword evidence="1" id="KW-0949">S-adenosyl-L-methionine</keyword>
<evidence type="ECO:0000313" key="5">
    <source>
        <dbReference type="Proteomes" id="UP000032160"/>
    </source>
</evidence>
<dbReference type="Proteomes" id="UP000032160">
    <property type="component" value="Chromosome I"/>
</dbReference>
<dbReference type="STRING" id="1458461.BN1012_Phect333"/>
<organism evidence="4 5">
    <name type="scientific">Candidatus Phaeomarinibacter ectocarpi</name>
    <dbReference type="NCBI Taxonomy" id="1458461"/>
    <lineage>
        <taxon>Bacteria</taxon>
        <taxon>Pseudomonadati</taxon>
        <taxon>Pseudomonadota</taxon>
        <taxon>Alphaproteobacteria</taxon>
        <taxon>Hyphomicrobiales</taxon>
        <taxon>Parvibaculaceae</taxon>
        <taxon>Candidatus Phaeomarinibacter</taxon>
    </lineage>
</organism>
<evidence type="ECO:0000259" key="3">
    <source>
        <dbReference type="PROSITE" id="PS51668"/>
    </source>
</evidence>